<keyword evidence="2" id="KW-1185">Reference proteome</keyword>
<dbReference type="AlphaFoldDB" id="A0A6A4Q0Z7"/>
<dbReference type="Proteomes" id="UP000447434">
    <property type="component" value="Chromosome 9"/>
</dbReference>
<proteinExistence type="predicted"/>
<evidence type="ECO:0000313" key="2">
    <source>
        <dbReference type="Proteomes" id="UP000447434"/>
    </source>
</evidence>
<accession>A0A6A4Q0Z7</accession>
<comment type="caution">
    <text evidence="1">The sequence shown here is derived from an EMBL/GenBank/DDBJ whole genome shotgun (WGS) entry which is preliminary data.</text>
</comment>
<sequence length="49" mass="5898">MPCDPEVTGHMFKFFKQLSLLIGKGTYIYHSKFRLPFFLNWPHICVPRR</sequence>
<reference evidence="2" key="1">
    <citation type="journal article" date="2020" name="Nat. Commun.">
        <title>Genome sequence of the cluster root forming white lupin.</title>
        <authorList>
            <person name="Hufnagel B."/>
            <person name="Marques A."/>
            <person name="Soriano A."/>
            <person name="Marques L."/>
            <person name="Divol F."/>
            <person name="Doumas P."/>
            <person name="Sallet E."/>
            <person name="Mancinotti D."/>
            <person name="Carrere S."/>
            <person name="Marande W."/>
            <person name="Arribat S."/>
            <person name="Keller J."/>
            <person name="Huneau C."/>
            <person name="Blein T."/>
            <person name="Aime D."/>
            <person name="Laguerre M."/>
            <person name="Taylor J."/>
            <person name="Schubert V."/>
            <person name="Nelson M."/>
            <person name="Geu-Flores F."/>
            <person name="Crespi M."/>
            <person name="Gallardo-Guerrero K."/>
            <person name="Delaux P.-M."/>
            <person name="Salse J."/>
            <person name="Berges H."/>
            <person name="Guyot R."/>
            <person name="Gouzy J."/>
            <person name="Peret B."/>
        </authorList>
    </citation>
    <scope>NUCLEOTIDE SEQUENCE [LARGE SCALE GENOMIC DNA]</scope>
    <source>
        <strain evidence="2">cv. Amiga</strain>
    </source>
</reference>
<name>A0A6A4Q0Z7_LUPAL</name>
<organism evidence="1 2">
    <name type="scientific">Lupinus albus</name>
    <name type="common">White lupine</name>
    <name type="synonym">Lupinus termis</name>
    <dbReference type="NCBI Taxonomy" id="3870"/>
    <lineage>
        <taxon>Eukaryota</taxon>
        <taxon>Viridiplantae</taxon>
        <taxon>Streptophyta</taxon>
        <taxon>Embryophyta</taxon>
        <taxon>Tracheophyta</taxon>
        <taxon>Spermatophyta</taxon>
        <taxon>Magnoliopsida</taxon>
        <taxon>eudicotyledons</taxon>
        <taxon>Gunneridae</taxon>
        <taxon>Pentapetalae</taxon>
        <taxon>rosids</taxon>
        <taxon>fabids</taxon>
        <taxon>Fabales</taxon>
        <taxon>Fabaceae</taxon>
        <taxon>Papilionoideae</taxon>
        <taxon>50 kb inversion clade</taxon>
        <taxon>genistoids sensu lato</taxon>
        <taxon>core genistoids</taxon>
        <taxon>Genisteae</taxon>
        <taxon>Lupinus</taxon>
    </lineage>
</organism>
<protein>
    <submittedName>
        <fullName evidence="1">Uncharacterized protein</fullName>
    </submittedName>
</protein>
<gene>
    <name evidence="1" type="ORF">Lalb_Chr09g0327301</name>
</gene>
<dbReference type="EMBL" id="WOCE01000009">
    <property type="protein sequence ID" value="KAE9607176.1"/>
    <property type="molecule type" value="Genomic_DNA"/>
</dbReference>
<evidence type="ECO:0000313" key="1">
    <source>
        <dbReference type="EMBL" id="KAE9607176.1"/>
    </source>
</evidence>